<evidence type="ECO:0000313" key="2">
    <source>
        <dbReference type="Proteomes" id="UP000299102"/>
    </source>
</evidence>
<dbReference type="EMBL" id="BGZK01000122">
    <property type="protein sequence ID" value="GBP20776.1"/>
    <property type="molecule type" value="Genomic_DNA"/>
</dbReference>
<proteinExistence type="predicted"/>
<dbReference type="Proteomes" id="UP000299102">
    <property type="component" value="Unassembled WGS sequence"/>
</dbReference>
<organism evidence="1 2">
    <name type="scientific">Eumeta variegata</name>
    <name type="common">Bagworm moth</name>
    <name type="synonym">Eumeta japonica</name>
    <dbReference type="NCBI Taxonomy" id="151549"/>
    <lineage>
        <taxon>Eukaryota</taxon>
        <taxon>Metazoa</taxon>
        <taxon>Ecdysozoa</taxon>
        <taxon>Arthropoda</taxon>
        <taxon>Hexapoda</taxon>
        <taxon>Insecta</taxon>
        <taxon>Pterygota</taxon>
        <taxon>Neoptera</taxon>
        <taxon>Endopterygota</taxon>
        <taxon>Lepidoptera</taxon>
        <taxon>Glossata</taxon>
        <taxon>Ditrysia</taxon>
        <taxon>Tineoidea</taxon>
        <taxon>Psychidae</taxon>
        <taxon>Oiketicinae</taxon>
        <taxon>Eumeta</taxon>
    </lineage>
</organism>
<sequence length="88" mass="9851">MVLINIQGLSFFARFVARSSSDLCPEQVRSDRRLRWSNTFTNARSLMLSMVTNWSPTHRKVGELPASNPLRPELPPVVGRAAFAHGTV</sequence>
<protein>
    <submittedName>
        <fullName evidence="1">Uncharacterized protein</fullName>
    </submittedName>
</protein>
<gene>
    <name evidence="1" type="ORF">EVAR_14502_1</name>
</gene>
<name>A0A4C1U4M2_EUMVA</name>
<reference evidence="1 2" key="1">
    <citation type="journal article" date="2019" name="Commun. Biol.">
        <title>The bagworm genome reveals a unique fibroin gene that provides high tensile strength.</title>
        <authorList>
            <person name="Kono N."/>
            <person name="Nakamura H."/>
            <person name="Ohtoshi R."/>
            <person name="Tomita M."/>
            <person name="Numata K."/>
            <person name="Arakawa K."/>
        </authorList>
    </citation>
    <scope>NUCLEOTIDE SEQUENCE [LARGE SCALE GENOMIC DNA]</scope>
</reference>
<keyword evidence="2" id="KW-1185">Reference proteome</keyword>
<evidence type="ECO:0000313" key="1">
    <source>
        <dbReference type="EMBL" id="GBP20776.1"/>
    </source>
</evidence>
<comment type="caution">
    <text evidence="1">The sequence shown here is derived from an EMBL/GenBank/DDBJ whole genome shotgun (WGS) entry which is preliminary data.</text>
</comment>
<dbReference type="AlphaFoldDB" id="A0A4C1U4M2"/>
<accession>A0A4C1U4M2</accession>